<name>A0A1G7RBX6_9ACTN</name>
<organism evidence="7 8">
    <name type="scientific">Klenkia brasiliensis</name>
    <dbReference type="NCBI Taxonomy" id="333142"/>
    <lineage>
        <taxon>Bacteria</taxon>
        <taxon>Bacillati</taxon>
        <taxon>Actinomycetota</taxon>
        <taxon>Actinomycetes</taxon>
        <taxon>Geodermatophilales</taxon>
        <taxon>Geodermatophilaceae</taxon>
        <taxon>Klenkia</taxon>
    </lineage>
</organism>
<dbReference type="GO" id="GO:0005886">
    <property type="term" value="C:plasma membrane"/>
    <property type="evidence" value="ECO:0007669"/>
    <property type="project" value="UniProtKB-SubCell"/>
</dbReference>
<dbReference type="EMBL" id="FNCF01000002">
    <property type="protein sequence ID" value="SDG07689.1"/>
    <property type="molecule type" value="Genomic_DNA"/>
</dbReference>
<protein>
    <submittedName>
        <fullName evidence="7">Membrane protein</fullName>
    </submittedName>
</protein>
<evidence type="ECO:0000313" key="8">
    <source>
        <dbReference type="Proteomes" id="UP000198863"/>
    </source>
</evidence>
<evidence type="ECO:0000256" key="5">
    <source>
        <dbReference type="ARBA" id="ARBA00023136"/>
    </source>
</evidence>
<keyword evidence="2" id="KW-1003">Cell membrane</keyword>
<evidence type="ECO:0000256" key="6">
    <source>
        <dbReference type="SAM" id="Phobius"/>
    </source>
</evidence>
<dbReference type="PANTHER" id="PTHR30213:SF1">
    <property type="entry name" value="INNER MEMBRANE PROTEIN YHJD"/>
    <property type="match status" value="1"/>
</dbReference>
<feature type="transmembrane region" description="Helical" evidence="6">
    <location>
        <begin position="120"/>
        <end position="141"/>
    </location>
</feature>
<keyword evidence="4 6" id="KW-1133">Transmembrane helix</keyword>
<dbReference type="InterPro" id="IPR017039">
    <property type="entry name" value="Virul_fac_BrkB"/>
</dbReference>
<feature type="transmembrane region" description="Helical" evidence="6">
    <location>
        <begin position="55"/>
        <end position="79"/>
    </location>
</feature>
<gene>
    <name evidence="7" type="ORF">SAMN05660324_1823</name>
</gene>
<proteinExistence type="predicted"/>
<sequence length="376" mass="39004">MTTPQESTGNVITRTVDGIRDLIHRGRARAGWFDHLVHAGGHYNRAQADTLAAAVTYYAFLALFPVVLLLASIAGFVLAGNPLLQLQLVDAIREAVPGDTGANLAAAVLDAIDARRTTGVIGLVGFLLVGLGAVDKLRVGMDIVWRGQPDQPDFIQDRLKDLVVLLGLAGAGVLSIGLTAGTTAASSWVFDLLGVDEVPGFFLLTAALGIGLALVGDTLVFLWVLKGVPDTPHPARVLLPGAVFGAVGFELIKFLGGYYLNILSGNVTASALGSVVGLVVWINVLARFGFFTACWTATLPAVEHSDAQVPFGPEAPTRLPDVVLVDERGPRPGPVRLAAGLVGAGALMGAAAAGLLPAALRRSRRRAPRDGGAADA</sequence>
<feature type="transmembrane region" description="Helical" evidence="6">
    <location>
        <begin position="201"/>
        <end position="225"/>
    </location>
</feature>
<accession>A0A1G7RBX6</accession>
<feature type="transmembrane region" description="Helical" evidence="6">
    <location>
        <begin position="162"/>
        <end position="189"/>
    </location>
</feature>
<keyword evidence="8" id="KW-1185">Reference proteome</keyword>
<reference evidence="8" key="1">
    <citation type="submission" date="2016-10" db="EMBL/GenBank/DDBJ databases">
        <authorList>
            <person name="Varghese N."/>
            <person name="Submissions S."/>
        </authorList>
    </citation>
    <scope>NUCLEOTIDE SEQUENCE [LARGE SCALE GENOMIC DNA]</scope>
    <source>
        <strain evidence="8">DSM 44526</strain>
    </source>
</reference>
<evidence type="ECO:0000256" key="3">
    <source>
        <dbReference type="ARBA" id="ARBA00022692"/>
    </source>
</evidence>
<dbReference type="AlphaFoldDB" id="A0A1G7RBX6"/>
<comment type="subcellular location">
    <subcellularLocation>
        <location evidence="1">Cell membrane</location>
        <topology evidence="1">Multi-pass membrane protein</topology>
    </subcellularLocation>
</comment>
<feature type="transmembrane region" description="Helical" evidence="6">
    <location>
        <begin position="337"/>
        <end position="360"/>
    </location>
</feature>
<dbReference type="Pfam" id="PF03631">
    <property type="entry name" value="Virul_fac_BrkB"/>
    <property type="match status" value="1"/>
</dbReference>
<dbReference type="PANTHER" id="PTHR30213">
    <property type="entry name" value="INNER MEMBRANE PROTEIN YHJD"/>
    <property type="match status" value="1"/>
</dbReference>
<evidence type="ECO:0000256" key="4">
    <source>
        <dbReference type="ARBA" id="ARBA00022989"/>
    </source>
</evidence>
<evidence type="ECO:0000256" key="1">
    <source>
        <dbReference type="ARBA" id="ARBA00004651"/>
    </source>
</evidence>
<evidence type="ECO:0000313" key="7">
    <source>
        <dbReference type="EMBL" id="SDG07689.1"/>
    </source>
</evidence>
<evidence type="ECO:0000256" key="2">
    <source>
        <dbReference type="ARBA" id="ARBA00022475"/>
    </source>
</evidence>
<feature type="transmembrane region" description="Helical" evidence="6">
    <location>
        <begin position="237"/>
        <end position="260"/>
    </location>
</feature>
<keyword evidence="5 6" id="KW-0472">Membrane</keyword>
<keyword evidence="3 6" id="KW-0812">Transmembrane</keyword>
<dbReference type="Proteomes" id="UP000198863">
    <property type="component" value="Unassembled WGS sequence"/>
</dbReference>